<organism evidence="2 3">
    <name type="scientific">Smittium culicis</name>
    <dbReference type="NCBI Taxonomy" id="133412"/>
    <lineage>
        <taxon>Eukaryota</taxon>
        <taxon>Fungi</taxon>
        <taxon>Fungi incertae sedis</taxon>
        <taxon>Zoopagomycota</taxon>
        <taxon>Kickxellomycotina</taxon>
        <taxon>Harpellomycetes</taxon>
        <taxon>Harpellales</taxon>
        <taxon>Legeriomycetaceae</taxon>
        <taxon>Smittium</taxon>
    </lineage>
</organism>
<feature type="region of interest" description="Disordered" evidence="1">
    <location>
        <begin position="98"/>
        <end position="129"/>
    </location>
</feature>
<keyword evidence="3" id="KW-1185">Reference proteome</keyword>
<dbReference type="AlphaFoldDB" id="A0A1R1X0B6"/>
<sequence length="129" mass="14006">MNVLYREQARRFITFIDTMYESSAVLLMTTNVEFRSLFNVSRLKDIDASVSATSGKSDKAAADPMPDGHGDVISAPTSISPIISAEISLEGLPKSSTILPAKKNVQNGQPPKDNVNSTPFPLPQLKKKN</sequence>
<comment type="caution">
    <text evidence="2">The sequence shown here is derived from an EMBL/GenBank/DDBJ whole genome shotgun (WGS) entry which is preliminary data.</text>
</comment>
<evidence type="ECO:0000313" key="3">
    <source>
        <dbReference type="Proteomes" id="UP000187429"/>
    </source>
</evidence>
<reference evidence="3" key="1">
    <citation type="submission" date="2017-01" db="EMBL/GenBank/DDBJ databases">
        <authorList>
            <person name="Wang Y."/>
            <person name="White M."/>
            <person name="Kvist S."/>
            <person name="Moncalvo J.-M."/>
        </authorList>
    </citation>
    <scope>NUCLEOTIDE SEQUENCE [LARGE SCALE GENOMIC DNA]</scope>
    <source>
        <strain evidence="3">ID-206-W2</strain>
    </source>
</reference>
<gene>
    <name evidence="2" type="ORF">AYI69_g11214</name>
</gene>
<name>A0A1R1X0B6_9FUNG</name>
<evidence type="ECO:0000313" key="2">
    <source>
        <dbReference type="EMBL" id="OMJ08059.1"/>
    </source>
</evidence>
<dbReference type="Proteomes" id="UP000187429">
    <property type="component" value="Unassembled WGS sequence"/>
</dbReference>
<feature type="compositionally biased region" description="Polar residues" evidence="1">
    <location>
        <begin position="98"/>
        <end position="119"/>
    </location>
</feature>
<proteinExistence type="predicted"/>
<evidence type="ECO:0000256" key="1">
    <source>
        <dbReference type="SAM" id="MobiDB-lite"/>
    </source>
</evidence>
<protein>
    <submittedName>
        <fullName evidence="2">Uncharacterized protein</fullName>
    </submittedName>
</protein>
<dbReference type="OrthoDB" id="548867at2759"/>
<feature type="region of interest" description="Disordered" evidence="1">
    <location>
        <begin position="49"/>
        <end position="73"/>
    </location>
</feature>
<accession>A0A1R1X0B6</accession>
<dbReference type="EMBL" id="LSSM01007494">
    <property type="protein sequence ID" value="OMJ08059.1"/>
    <property type="molecule type" value="Genomic_DNA"/>
</dbReference>
<feature type="compositionally biased region" description="Basic and acidic residues" evidence="1">
    <location>
        <begin position="56"/>
        <end position="70"/>
    </location>
</feature>